<dbReference type="SUPFAM" id="SSF52091">
    <property type="entry name" value="SpoIIaa-like"/>
    <property type="match status" value="1"/>
</dbReference>
<dbReference type="OrthoDB" id="555504at2"/>
<dbReference type="InterPro" id="IPR038396">
    <property type="entry name" value="SpoIIAA-like_sf"/>
</dbReference>
<reference evidence="1 2" key="1">
    <citation type="journal article" date="2019" name="Biochem. Eng. J.">
        <title>Metabolic engineering of the marine bacteria Neptunomonas concharum for the production of acetoin and meso-2,3-butanediol from acetate.</title>
        <authorList>
            <person name="Li W."/>
            <person name="Pu N."/>
            <person name="Liu C.-X."/>
            <person name="Yuan Q.-P."/>
            <person name="Li Z.-J."/>
        </authorList>
    </citation>
    <scope>NUCLEOTIDE SEQUENCE [LARGE SCALE GENOMIC DNA]</scope>
    <source>
        <strain evidence="1 2">JCM17730</strain>
    </source>
</reference>
<dbReference type="EMBL" id="CP043869">
    <property type="protein sequence ID" value="QEQ96408.1"/>
    <property type="molecule type" value="Genomic_DNA"/>
</dbReference>
<dbReference type="KEGG" id="ncu:F0U83_06660"/>
<dbReference type="InterPro" id="IPR021866">
    <property type="entry name" value="SpoIIAA-like"/>
</dbReference>
<accession>A0A5P1R9X4</accession>
<dbReference type="Pfam" id="PF11964">
    <property type="entry name" value="SpoIIAA-like"/>
    <property type="match status" value="1"/>
</dbReference>
<gene>
    <name evidence="1" type="ORF">F0U83_06660</name>
</gene>
<dbReference type="InterPro" id="IPR036513">
    <property type="entry name" value="STAS_dom_sf"/>
</dbReference>
<dbReference type="Proteomes" id="UP000324760">
    <property type="component" value="Chromosome"/>
</dbReference>
<evidence type="ECO:0000313" key="1">
    <source>
        <dbReference type="EMBL" id="QEQ96408.1"/>
    </source>
</evidence>
<sequence>MLYVLPETTGDILVLQASETLTEQDYTEVFLPLYQQVAESQEGVRIALYLDPGFQGIDETSSWEPQAFATAHNTSLHYLAISGAEQWKGLTQSYATTMPQTNVSYFGALQFLQALHWINEDGEAGELYPFGG</sequence>
<protein>
    <submittedName>
        <fullName evidence="1">STAS/SEC14 domain-containing protein</fullName>
    </submittedName>
</protein>
<dbReference type="AlphaFoldDB" id="A0A5P1R9X4"/>
<dbReference type="RefSeq" id="WP_138988469.1">
    <property type="nucleotide sequence ID" value="NZ_CP043869.1"/>
</dbReference>
<organism evidence="1 2">
    <name type="scientific">Neptunomonas concharum</name>
    <dbReference type="NCBI Taxonomy" id="1031538"/>
    <lineage>
        <taxon>Bacteria</taxon>
        <taxon>Pseudomonadati</taxon>
        <taxon>Pseudomonadota</taxon>
        <taxon>Gammaproteobacteria</taxon>
        <taxon>Oceanospirillales</taxon>
        <taxon>Oceanospirillaceae</taxon>
        <taxon>Neptunomonas</taxon>
    </lineage>
</organism>
<keyword evidence="2" id="KW-1185">Reference proteome</keyword>
<dbReference type="Gene3D" id="3.40.50.10600">
    <property type="entry name" value="SpoIIaa-like domains"/>
    <property type="match status" value="1"/>
</dbReference>
<evidence type="ECO:0000313" key="2">
    <source>
        <dbReference type="Proteomes" id="UP000324760"/>
    </source>
</evidence>
<proteinExistence type="predicted"/>
<name>A0A5P1R9X4_9GAMM</name>